<dbReference type="EMBL" id="JACHHU010000003">
    <property type="protein sequence ID" value="MBB6542266.1"/>
    <property type="molecule type" value="Genomic_DNA"/>
</dbReference>
<dbReference type="AlphaFoldDB" id="A0A7X0TSM1"/>
<reference evidence="8 9" key="1">
    <citation type="submission" date="2020-08" db="EMBL/GenBank/DDBJ databases">
        <title>Genomic Encyclopedia of Type Strains, Phase IV (KMG-IV): sequencing the most valuable type-strain genomes for metagenomic binning, comparative biology and taxonomic classification.</title>
        <authorList>
            <person name="Goeker M."/>
        </authorList>
    </citation>
    <scope>NUCLEOTIDE SEQUENCE [LARGE SCALE GENOMIC DNA]</scope>
    <source>
        <strain evidence="8 9">DSM 26287</strain>
    </source>
</reference>
<evidence type="ECO:0000313" key="9">
    <source>
        <dbReference type="Proteomes" id="UP000537141"/>
    </source>
</evidence>
<dbReference type="Gene3D" id="3.40.50.300">
    <property type="entry name" value="P-loop containing nucleotide triphosphate hydrolases"/>
    <property type="match status" value="2"/>
</dbReference>
<evidence type="ECO:0000256" key="3">
    <source>
        <dbReference type="ARBA" id="ARBA00022840"/>
    </source>
</evidence>
<comment type="subcellular location">
    <subcellularLocation>
        <location evidence="6">Cytoplasm</location>
    </subcellularLocation>
</comment>
<gene>
    <name evidence="6" type="primary">smc</name>
    <name evidence="8" type="ORF">HNQ55_000744</name>
</gene>
<keyword evidence="2 6" id="KW-0547">Nucleotide-binding</keyword>
<dbReference type="HAMAP" id="MF_01894">
    <property type="entry name" value="Smc_prok"/>
    <property type="match status" value="1"/>
</dbReference>
<comment type="subunit">
    <text evidence="6">Homodimer.</text>
</comment>
<organism evidence="8 9">
    <name type="scientific">Thalassotalea piscium</name>
    <dbReference type="NCBI Taxonomy" id="1230533"/>
    <lineage>
        <taxon>Bacteria</taxon>
        <taxon>Pseudomonadati</taxon>
        <taxon>Pseudomonadota</taxon>
        <taxon>Gammaproteobacteria</taxon>
        <taxon>Alteromonadales</taxon>
        <taxon>Colwelliaceae</taxon>
        <taxon>Thalassotalea</taxon>
    </lineage>
</organism>
<dbReference type="GO" id="GO:0007059">
    <property type="term" value="P:chromosome segregation"/>
    <property type="evidence" value="ECO:0007669"/>
    <property type="project" value="UniProtKB-UniRule"/>
</dbReference>
<dbReference type="InterPro" id="IPR024704">
    <property type="entry name" value="SMC"/>
</dbReference>
<dbReference type="InterPro" id="IPR036277">
    <property type="entry name" value="SMC_hinge_sf"/>
</dbReference>
<sequence length="1181" mass="134859">MRLKHIKLAGFKSFVDQTKVSFEHDMTAIVGPNGCGKSNIIDAVRWVLGESSAKNLRGDAMTDVIFNGANTRKAVGQASVELVFDNISGRLDGSMADRNEVSIRRVVNRDSQNTYYLNGTKCRRRDITDIFLGTGLGPRSYAIIEQGTISRLIESKPHELRVFIEEAAGISKYKERRRDTENRIRHTRENLERLTDIRFELGQQIEHLHQQAEAATRFKTLKTQERKYKAELAFIKWEKFNQQCIDTQQEHQKVAEKICQVEQHQQDQHFGLVAIKQQLKSVNEQLQNYQQEKLHLAQKVAAAEQRIKHFQQQQQKIKIDQGLNQQQLTNAQSALTAAQSNLEQYREQLNQNQPEHAQIIEKLQAAQINLDIVSKEQQQVQTQWQLTLSAQQVHNEKRLADSKKLQQHESRIEHLQAQITVLNSRLTKLEQQNVNLDSSEAIELSTLLDTAHLLQEKIEQHKQELSELQHNTHSGSIEHGQLQGVIELLKQNINELEVQQAHKQQWQKIQQDWLQALQQGQQSLSSRISVTAGWEHAVETVLAEALKADMLIGNLNEWPISLVTENTESTPEIIRLIKYAEPKNESKTNSDVGNTLATKVSLKNEDNSVLYSILSQVYLAENYSEAKERIASLKPHQSVVCSDGTWIGHDFLYKGALSTEQGFFQQQEKLLQLKKKLSEQESSLEGLLLIQQVQTDTITQTKSTITKDEVKLKSLQQQITDQEQQQALTLQRQQQVSKQQDELIQERLSLTLLLNKEQQLLAEHLQEQSQSDQFNNAKYDERLTDDKALAEKNEQLQIQVKELQQTVQLFQQKKHALELLIEQSKQQYQHGQINVERYHDTINQLTEQQQANHQLLEDNTAPFIEDEHQLQSWLTELGSVEEKITALHQQVITLEQQLEQNEQLQQQKLKQLEQLNVALNQLNLNHESARLKAENAHEQIIEMGQHLESVKQNIPQNATESQWQAQIIRLAKDIGQLGPINLAAIDEYNSQLTRKNYLDQQDEDLNLAISTLESAIAKIDRESRQKFKATFDQVNIDLQQLFPKVFGGGQAYLTLTGEDLLETGVTIMARPPGKKNSTIHLLSGGEKALTALSLVFAIFRLNPAPFCMLDEVDAPLDDANVGRFCNLVREMSQTVQFVYISHNKIAMEMASHLTGVTMFEAGVSRIVSVDIDEAIAMAEVS</sequence>
<dbReference type="PANTHER" id="PTHR43977">
    <property type="entry name" value="STRUCTURAL MAINTENANCE OF CHROMOSOMES PROTEIN 3"/>
    <property type="match status" value="1"/>
</dbReference>
<feature type="binding site" evidence="6">
    <location>
        <begin position="32"/>
        <end position="39"/>
    </location>
    <ligand>
        <name>ATP</name>
        <dbReference type="ChEBI" id="CHEBI:30616"/>
    </ligand>
</feature>
<keyword evidence="3 6" id="KW-0067">ATP-binding</keyword>
<evidence type="ECO:0000259" key="7">
    <source>
        <dbReference type="Pfam" id="PF02463"/>
    </source>
</evidence>
<dbReference type="InterPro" id="IPR011890">
    <property type="entry name" value="SMC_prok"/>
</dbReference>
<dbReference type="GO" id="GO:0005694">
    <property type="term" value="C:chromosome"/>
    <property type="evidence" value="ECO:0007669"/>
    <property type="project" value="InterPro"/>
</dbReference>
<proteinExistence type="inferred from homology"/>
<dbReference type="Proteomes" id="UP000537141">
    <property type="component" value="Unassembled WGS sequence"/>
</dbReference>
<evidence type="ECO:0000256" key="1">
    <source>
        <dbReference type="ARBA" id="ARBA00022490"/>
    </source>
</evidence>
<feature type="coiled-coil region" evidence="6">
    <location>
        <begin position="705"/>
        <end position="732"/>
    </location>
</feature>
<dbReference type="NCBIfam" id="TIGR02168">
    <property type="entry name" value="SMC_prok_B"/>
    <property type="match status" value="1"/>
</dbReference>
<feature type="coiled-coil region" evidence="6">
    <location>
        <begin position="405"/>
        <end position="499"/>
    </location>
</feature>
<keyword evidence="9" id="KW-1185">Reference proteome</keyword>
<dbReference type="PIRSF" id="PIRSF005719">
    <property type="entry name" value="SMC"/>
    <property type="match status" value="1"/>
</dbReference>
<name>A0A7X0TSM1_9GAMM</name>
<dbReference type="GO" id="GO:0006260">
    <property type="term" value="P:DNA replication"/>
    <property type="evidence" value="ECO:0007669"/>
    <property type="project" value="UniProtKB-UniRule"/>
</dbReference>
<evidence type="ECO:0000256" key="6">
    <source>
        <dbReference type="HAMAP-Rule" id="MF_01894"/>
    </source>
</evidence>
<evidence type="ECO:0000313" key="8">
    <source>
        <dbReference type="EMBL" id="MBB6542266.1"/>
    </source>
</evidence>
<evidence type="ECO:0000256" key="2">
    <source>
        <dbReference type="ARBA" id="ARBA00022741"/>
    </source>
</evidence>
<dbReference type="GO" id="GO:0016887">
    <property type="term" value="F:ATP hydrolysis activity"/>
    <property type="evidence" value="ECO:0007669"/>
    <property type="project" value="InterPro"/>
</dbReference>
<dbReference type="SUPFAM" id="SSF75553">
    <property type="entry name" value="Smc hinge domain"/>
    <property type="match status" value="1"/>
</dbReference>
<dbReference type="GO" id="GO:0005524">
    <property type="term" value="F:ATP binding"/>
    <property type="evidence" value="ECO:0007669"/>
    <property type="project" value="UniProtKB-UniRule"/>
</dbReference>
<evidence type="ECO:0000256" key="4">
    <source>
        <dbReference type="ARBA" id="ARBA00023054"/>
    </source>
</evidence>
<feature type="coiled-coil region" evidence="6">
    <location>
        <begin position="272"/>
        <end position="348"/>
    </location>
</feature>
<comment type="similarity">
    <text evidence="6">Belongs to the SMC family.</text>
</comment>
<dbReference type="GO" id="GO:0003677">
    <property type="term" value="F:DNA binding"/>
    <property type="evidence" value="ECO:0007669"/>
    <property type="project" value="UniProtKB-UniRule"/>
</dbReference>
<dbReference type="Pfam" id="PF02463">
    <property type="entry name" value="SMC_N"/>
    <property type="match status" value="1"/>
</dbReference>
<accession>A0A7X0TSM1</accession>
<dbReference type="GO" id="GO:0005737">
    <property type="term" value="C:cytoplasm"/>
    <property type="evidence" value="ECO:0007669"/>
    <property type="project" value="UniProtKB-SubCell"/>
</dbReference>
<feature type="coiled-coil region" evidence="6">
    <location>
        <begin position="170"/>
        <end position="197"/>
    </location>
</feature>
<comment type="domain">
    <text evidence="6">Contains large globular domains required for ATP hydrolysis at each terminus and a third globular domain forming a flexible hinge near the middle of the molecule. These domains are separated by coiled-coil structures.</text>
</comment>
<comment type="caution">
    <text evidence="8">The sequence shown here is derived from an EMBL/GenBank/DDBJ whole genome shotgun (WGS) entry which is preliminary data.</text>
</comment>
<feature type="coiled-coil region" evidence="6">
    <location>
        <begin position="877"/>
        <end position="939"/>
    </location>
</feature>
<dbReference type="CDD" id="cd03278">
    <property type="entry name" value="ABC_SMC_barmotin"/>
    <property type="match status" value="2"/>
</dbReference>
<comment type="function">
    <text evidence="6">Required for chromosome condensation and partitioning.</text>
</comment>
<dbReference type="InterPro" id="IPR003395">
    <property type="entry name" value="RecF/RecN/SMC_N"/>
</dbReference>
<keyword evidence="4 6" id="KW-0175">Coiled coil</keyword>
<dbReference type="RefSeq" id="WP_184422717.1">
    <property type="nucleotide sequence ID" value="NZ_AP027362.1"/>
</dbReference>
<keyword evidence="1 6" id="KW-0963">Cytoplasm</keyword>
<feature type="domain" description="RecF/RecN/SMC N-terminal" evidence="7">
    <location>
        <begin position="3"/>
        <end position="1164"/>
    </location>
</feature>
<dbReference type="InterPro" id="IPR027417">
    <property type="entry name" value="P-loop_NTPase"/>
</dbReference>
<protein>
    <recommendedName>
        <fullName evidence="6">Chromosome partition protein Smc</fullName>
    </recommendedName>
</protein>
<evidence type="ECO:0000256" key="5">
    <source>
        <dbReference type="ARBA" id="ARBA00023125"/>
    </source>
</evidence>
<keyword evidence="5 6" id="KW-0238">DNA-binding</keyword>
<dbReference type="GO" id="GO:0007062">
    <property type="term" value="P:sister chromatid cohesion"/>
    <property type="evidence" value="ECO:0007669"/>
    <property type="project" value="InterPro"/>
</dbReference>
<feature type="coiled-coil region" evidence="6">
    <location>
        <begin position="786"/>
        <end position="827"/>
    </location>
</feature>
<dbReference type="SUPFAM" id="SSF52540">
    <property type="entry name" value="P-loop containing nucleoside triphosphate hydrolases"/>
    <property type="match status" value="1"/>
</dbReference>
<dbReference type="GO" id="GO:0030261">
    <property type="term" value="P:chromosome condensation"/>
    <property type="evidence" value="ECO:0007669"/>
    <property type="project" value="InterPro"/>
</dbReference>